<gene>
    <name evidence="1" type="ORF">TNCT_285401</name>
</gene>
<reference evidence="1" key="1">
    <citation type="submission" date="2020-07" db="EMBL/GenBank/DDBJ databases">
        <title>Multicomponent nature underlies the extraordinary mechanical properties of spider dragline silk.</title>
        <authorList>
            <person name="Kono N."/>
            <person name="Nakamura H."/>
            <person name="Mori M."/>
            <person name="Yoshida Y."/>
            <person name="Ohtoshi R."/>
            <person name="Malay A.D."/>
            <person name="Moran D.A.P."/>
            <person name="Tomita M."/>
            <person name="Numata K."/>
            <person name="Arakawa K."/>
        </authorList>
    </citation>
    <scope>NUCLEOTIDE SEQUENCE</scope>
</reference>
<dbReference type="EMBL" id="BMAO01033384">
    <property type="protein sequence ID" value="GFQ89183.1"/>
    <property type="molecule type" value="Genomic_DNA"/>
</dbReference>
<dbReference type="AlphaFoldDB" id="A0A8X6FUY6"/>
<comment type="caution">
    <text evidence="1">The sequence shown here is derived from an EMBL/GenBank/DDBJ whole genome shotgun (WGS) entry which is preliminary data.</text>
</comment>
<evidence type="ECO:0000313" key="2">
    <source>
        <dbReference type="Proteomes" id="UP000887116"/>
    </source>
</evidence>
<dbReference type="Proteomes" id="UP000887116">
    <property type="component" value="Unassembled WGS sequence"/>
</dbReference>
<name>A0A8X6FUY6_TRICU</name>
<accession>A0A8X6FUY6</accession>
<keyword evidence="2" id="KW-1185">Reference proteome</keyword>
<evidence type="ECO:0000313" key="1">
    <source>
        <dbReference type="EMBL" id="GFQ89183.1"/>
    </source>
</evidence>
<sequence>MPRFIKPLYRTLDESSSRNAQTCGPMALFSYMKMPLTHDQCGEDDTAESFIGKHWNIHRTVQTFHRVILMFWTSKTIYKMDDEVFDWVQACVWIRHQPTAFSKMESTGYCRNGINLPAILATIFEYVYCV</sequence>
<proteinExistence type="predicted"/>
<organism evidence="1 2">
    <name type="scientific">Trichonephila clavata</name>
    <name type="common">Joro spider</name>
    <name type="synonym">Nephila clavata</name>
    <dbReference type="NCBI Taxonomy" id="2740835"/>
    <lineage>
        <taxon>Eukaryota</taxon>
        <taxon>Metazoa</taxon>
        <taxon>Ecdysozoa</taxon>
        <taxon>Arthropoda</taxon>
        <taxon>Chelicerata</taxon>
        <taxon>Arachnida</taxon>
        <taxon>Araneae</taxon>
        <taxon>Araneomorphae</taxon>
        <taxon>Entelegynae</taxon>
        <taxon>Araneoidea</taxon>
        <taxon>Nephilidae</taxon>
        <taxon>Trichonephila</taxon>
    </lineage>
</organism>
<protein>
    <submittedName>
        <fullName evidence="1">Uncharacterized protein</fullName>
    </submittedName>
</protein>